<dbReference type="AlphaFoldDB" id="A0A2A2D5W8"/>
<gene>
    <name evidence="3" type="ORF">CK936_21695</name>
</gene>
<dbReference type="CDD" id="cd16936">
    <property type="entry name" value="HATPase_RsbW-like"/>
    <property type="match status" value="1"/>
</dbReference>
<evidence type="ECO:0000256" key="1">
    <source>
        <dbReference type="ARBA" id="ARBA00022527"/>
    </source>
</evidence>
<evidence type="ECO:0000313" key="4">
    <source>
        <dbReference type="Proteomes" id="UP000218944"/>
    </source>
</evidence>
<dbReference type="Proteomes" id="UP000218944">
    <property type="component" value="Unassembled WGS sequence"/>
</dbReference>
<reference evidence="3 4" key="1">
    <citation type="submission" date="2017-08" db="EMBL/GenBank/DDBJ databases">
        <title>Genome sequence of Streptomyces albireticuli NRRL B-1670.</title>
        <authorList>
            <person name="Graham D.E."/>
            <person name="Mahan K.M."/>
            <person name="Klingeman D.M."/>
            <person name="Hettich R.L."/>
            <person name="Parry R.J."/>
            <person name="Spain J.C."/>
        </authorList>
    </citation>
    <scope>NUCLEOTIDE SEQUENCE [LARGE SCALE GENOMIC DNA]</scope>
    <source>
        <strain evidence="3 4">NRRL B-1670</strain>
    </source>
</reference>
<sequence length="172" mass="18619">MSVAAASHACAPHMPQTVPAFRKRPRLHTERLEVMGVPRRREAVSEARRTVRRLLLRWGVGAEEAFEAELFAAELLANALGHALPGPGGEIGLQIAKGRRGVLVEVEDGGSEESSLFASFAAGAVDDGESEHGRGLLLVEELGRGRWGWRRLGNGHRSVWAYVVPAESRGAR</sequence>
<dbReference type="GO" id="GO:0004674">
    <property type="term" value="F:protein serine/threonine kinase activity"/>
    <property type="evidence" value="ECO:0007669"/>
    <property type="project" value="UniProtKB-KW"/>
</dbReference>
<dbReference type="InterPro" id="IPR036890">
    <property type="entry name" value="HATPase_C_sf"/>
</dbReference>
<keyword evidence="4" id="KW-1185">Reference proteome</keyword>
<proteinExistence type="predicted"/>
<dbReference type="InterPro" id="IPR050267">
    <property type="entry name" value="Anti-sigma-factor_SerPK"/>
</dbReference>
<accession>A0A2A2D5W8</accession>
<organism evidence="3 4">
    <name type="scientific">Streptomyces albireticuli</name>
    <dbReference type="NCBI Taxonomy" id="1940"/>
    <lineage>
        <taxon>Bacteria</taxon>
        <taxon>Bacillati</taxon>
        <taxon>Actinomycetota</taxon>
        <taxon>Actinomycetes</taxon>
        <taxon>Kitasatosporales</taxon>
        <taxon>Streptomycetaceae</taxon>
        <taxon>Streptomyces</taxon>
    </lineage>
</organism>
<evidence type="ECO:0000259" key="2">
    <source>
        <dbReference type="Pfam" id="PF13581"/>
    </source>
</evidence>
<keyword evidence="1" id="KW-0808">Transferase</keyword>
<dbReference type="SUPFAM" id="SSF55874">
    <property type="entry name" value="ATPase domain of HSP90 chaperone/DNA topoisomerase II/histidine kinase"/>
    <property type="match status" value="1"/>
</dbReference>
<dbReference type="PANTHER" id="PTHR35526">
    <property type="entry name" value="ANTI-SIGMA-F FACTOR RSBW-RELATED"/>
    <property type="match status" value="1"/>
</dbReference>
<comment type="caution">
    <text evidence="3">The sequence shown here is derived from an EMBL/GenBank/DDBJ whole genome shotgun (WGS) entry which is preliminary data.</text>
</comment>
<name>A0A2A2D5W8_9ACTN</name>
<keyword evidence="1" id="KW-0418">Kinase</keyword>
<protein>
    <recommendedName>
        <fullName evidence="2">Histidine kinase/HSP90-like ATPase domain-containing protein</fullName>
    </recommendedName>
</protein>
<dbReference type="InterPro" id="IPR003594">
    <property type="entry name" value="HATPase_dom"/>
</dbReference>
<evidence type="ECO:0000313" key="3">
    <source>
        <dbReference type="EMBL" id="PAU46914.1"/>
    </source>
</evidence>
<dbReference type="PANTHER" id="PTHR35526:SF3">
    <property type="entry name" value="ANTI-SIGMA-F FACTOR RSBW"/>
    <property type="match status" value="1"/>
</dbReference>
<dbReference type="Pfam" id="PF13581">
    <property type="entry name" value="HATPase_c_2"/>
    <property type="match status" value="1"/>
</dbReference>
<dbReference type="EMBL" id="NSJV01000413">
    <property type="protein sequence ID" value="PAU46914.1"/>
    <property type="molecule type" value="Genomic_DNA"/>
</dbReference>
<feature type="domain" description="Histidine kinase/HSP90-like ATPase" evidence="2">
    <location>
        <begin position="38"/>
        <end position="142"/>
    </location>
</feature>
<keyword evidence="1" id="KW-0723">Serine/threonine-protein kinase</keyword>
<dbReference type="Gene3D" id="3.30.565.10">
    <property type="entry name" value="Histidine kinase-like ATPase, C-terminal domain"/>
    <property type="match status" value="1"/>
</dbReference>